<name>A0A7S1QP28_NEODS</name>
<feature type="transmembrane region" description="Helical" evidence="2">
    <location>
        <begin position="7"/>
        <end position="27"/>
    </location>
</feature>
<feature type="compositionally biased region" description="Polar residues" evidence="1">
    <location>
        <begin position="50"/>
        <end position="64"/>
    </location>
</feature>
<keyword evidence="2" id="KW-0812">Transmembrane</keyword>
<feature type="compositionally biased region" description="Low complexity" evidence="1">
    <location>
        <begin position="86"/>
        <end position="108"/>
    </location>
</feature>
<feature type="region of interest" description="Disordered" evidence="1">
    <location>
        <begin position="47"/>
        <end position="69"/>
    </location>
</feature>
<sequence>MGIIQRLGAGAGSFMLVFVFFVLLQGFDVSKERLAADPAAAAAVAAVPKSTPQTPERQSINQPPATGHTGEAAELRAAAVSSAATATTGIEAPSTEAAPAPSPANTEEVSPQALLATLKSCPASAARQASAGNIEPVAADLRPWALTEERIANVCRRRGLPRRVKGTEPKLIYAVMFGVEFDMLEVVLHEVAPVADTIFVTESTVTHSLGKKKLHFDSVKDARFAQFLPKVRHLVYSPVRAYKSGWDVEKRQRNHFLRYLRQQANVSEGDIVVGNIDLDEILARDTLVAMKYCDIDATTKPGDGVPFKLVHFRYSTNCIQEAKYNTYFDTAFRFSDSLGTKARPLDLYKRRLNRDSKPLASPPSTDMAAGVRRVIRDGGAWHLTAFGGIKAILHKYQNSPHRFVGSLSEADVVKVMHGCEYQDTRRWKLPFWTGPQNTTIGDSPWWLPNGADEGSGAWPPVPLPYALTQRPCQMLARGWFR</sequence>
<evidence type="ECO:0000313" key="3">
    <source>
        <dbReference type="EMBL" id="CAD9144281.1"/>
    </source>
</evidence>
<dbReference type="PANTHER" id="PTHR12224">
    <property type="entry name" value="BETA-1,4-MANNOSYL-GLYCOPROTEIN BETA-1,4-N-ACETYLGLUCOSAMINYL-TRANSFERASE"/>
    <property type="match status" value="1"/>
</dbReference>
<reference evidence="3" key="1">
    <citation type="submission" date="2021-01" db="EMBL/GenBank/DDBJ databases">
        <authorList>
            <person name="Corre E."/>
            <person name="Pelletier E."/>
            <person name="Niang G."/>
            <person name="Scheremetjew M."/>
            <person name="Finn R."/>
            <person name="Kale V."/>
            <person name="Holt S."/>
            <person name="Cochrane G."/>
            <person name="Meng A."/>
            <person name="Brown T."/>
            <person name="Cohen L."/>
        </authorList>
    </citation>
    <scope>NUCLEOTIDE SEQUENCE</scope>
    <source>
        <strain evidence="3">CCAP 1951/1</strain>
    </source>
</reference>
<evidence type="ECO:0008006" key="4">
    <source>
        <dbReference type="Google" id="ProtNLM"/>
    </source>
</evidence>
<dbReference type="Pfam" id="PF04724">
    <property type="entry name" value="Glyco_transf_17"/>
    <property type="match status" value="1"/>
</dbReference>
<accession>A0A7S1QP28</accession>
<dbReference type="EMBL" id="HBGF01043924">
    <property type="protein sequence ID" value="CAD9144281.1"/>
    <property type="molecule type" value="Transcribed_RNA"/>
</dbReference>
<evidence type="ECO:0000256" key="2">
    <source>
        <dbReference type="SAM" id="Phobius"/>
    </source>
</evidence>
<dbReference type="GO" id="GO:0006044">
    <property type="term" value="P:N-acetylglucosamine metabolic process"/>
    <property type="evidence" value="ECO:0007669"/>
    <property type="project" value="TreeGrafter"/>
</dbReference>
<dbReference type="AlphaFoldDB" id="A0A7S1QP28"/>
<protein>
    <recommendedName>
        <fullName evidence="4">Glycosyltransferase family 17</fullName>
    </recommendedName>
</protein>
<dbReference type="PANTHER" id="PTHR12224:SF0">
    <property type="entry name" value="BETA-1,4-MANNOSYL-GLYCOPROTEIN 4-BETA-N-ACETYLGLUCOSAMINYLTRANSFERASE"/>
    <property type="match status" value="1"/>
</dbReference>
<dbReference type="InterPro" id="IPR006813">
    <property type="entry name" value="Glyco_trans_17"/>
</dbReference>
<organism evidence="3">
    <name type="scientific">Neobodo designis</name>
    <name type="common">Flagellated protozoan</name>
    <name type="synonym">Bodo designis</name>
    <dbReference type="NCBI Taxonomy" id="312471"/>
    <lineage>
        <taxon>Eukaryota</taxon>
        <taxon>Discoba</taxon>
        <taxon>Euglenozoa</taxon>
        <taxon>Kinetoplastea</taxon>
        <taxon>Metakinetoplastina</taxon>
        <taxon>Neobodonida</taxon>
        <taxon>Neobodo</taxon>
    </lineage>
</organism>
<proteinExistence type="predicted"/>
<gene>
    <name evidence="3" type="ORF">NDES1114_LOCUS29366</name>
</gene>
<keyword evidence="2" id="KW-1133">Transmembrane helix</keyword>
<keyword evidence="2" id="KW-0472">Membrane</keyword>
<dbReference type="GO" id="GO:0003830">
    <property type="term" value="F:beta-1,4-mannosylglycoprotein 4-beta-N-acetylglucosaminyltransferase activity"/>
    <property type="evidence" value="ECO:0007669"/>
    <property type="project" value="InterPro"/>
</dbReference>
<feature type="region of interest" description="Disordered" evidence="1">
    <location>
        <begin position="86"/>
        <end position="109"/>
    </location>
</feature>
<evidence type="ECO:0000256" key="1">
    <source>
        <dbReference type="SAM" id="MobiDB-lite"/>
    </source>
</evidence>
<dbReference type="GO" id="GO:0016020">
    <property type="term" value="C:membrane"/>
    <property type="evidence" value="ECO:0007669"/>
    <property type="project" value="InterPro"/>
</dbReference>